<organism evidence="1 2">
    <name type="scientific">Hungatella hathewayi</name>
    <dbReference type="NCBI Taxonomy" id="154046"/>
    <lineage>
        <taxon>Bacteria</taxon>
        <taxon>Bacillati</taxon>
        <taxon>Bacillota</taxon>
        <taxon>Clostridia</taxon>
        <taxon>Lachnospirales</taxon>
        <taxon>Lachnospiraceae</taxon>
        <taxon>Hungatella</taxon>
    </lineage>
</organism>
<proteinExistence type="predicted"/>
<reference evidence="1 2" key="1">
    <citation type="submission" date="2018-08" db="EMBL/GenBank/DDBJ databases">
        <title>A genome reference for cultivated species of the human gut microbiota.</title>
        <authorList>
            <person name="Zou Y."/>
            <person name="Xue W."/>
            <person name="Luo G."/>
        </authorList>
    </citation>
    <scope>NUCLEOTIDE SEQUENCE [LARGE SCALE GENOMIC DNA]</scope>
    <source>
        <strain evidence="1 2">TF05-11AC</strain>
    </source>
</reference>
<sequence>MNCIALNINLINFDPFIFFCLSCNHIQHSAVNNIHISNCVSIQFLGFGWRCRLWLWFYIRFWFYIRSWFWLWFWIIRMTIRTAPSPRSSTTKTALCVALFKCQNSFSF</sequence>
<protein>
    <submittedName>
        <fullName evidence="1">Uncharacterized protein</fullName>
    </submittedName>
</protein>
<comment type="caution">
    <text evidence="1">The sequence shown here is derived from an EMBL/GenBank/DDBJ whole genome shotgun (WGS) entry which is preliminary data.</text>
</comment>
<accession>A0A3E4TUW4</accession>
<evidence type="ECO:0000313" key="2">
    <source>
        <dbReference type="Proteomes" id="UP000261257"/>
    </source>
</evidence>
<dbReference type="EMBL" id="QSSQ01000044">
    <property type="protein sequence ID" value="RGL95817.1"/>
    <property type="molecule type" value="Genomic_DNA"/>
</dbReference>
<dbReference type="Proteomes" id="UP000261257">
    <property type="component" value="Unassembled WGS sequence"/>
</dbReference>
<gene>
    <name evidence="1" type="ORF">DXC39_27675</name>
</gene>
<name>A0A3E4TUW4_9FIRM</name>
<evidence type="ECO:0000313" key="1">
    <source>
        <dbReference type="EMBL" id="RGL95817.1"/>
    </source>
</evidence>
<dbReference type="AlphaFoldDB" id="A0A3E4TUW4"/>